<comment type="caution">
    <text evidence="2">The sequence shown here is derived from an EMBL/GenBank/DDBJ whole genome shotgun (WGS) entry which is preliminary data.</text>
</comment>
<evidence type="ECO:0000256" key="1">
    <source>
        <dbReference type="SAM" id="Phobius"/>
    </source>
</evidence>
<dbReference type="EMBL" id="ANMU01000020">
    <property type="protein sequence ID" value="EMJ84376.1"/>
    <property type="molecule type" value="Genomic_DNA"/>
</dbReference>
<feature type="transmembrane region" description="Helical" evidence="1">
    <location>
        <begin position="47"/>
        <end position="67"/>
    </location>
</feature>
<evidence type="ECO:0008006" key="4">
    <source>
        <dbReference type="Google" id="ProtNLM"/>
    </source>
</evidence>
<keyword evidence="1" id="KW-0472">Membrane</keyword>
<protein>
    <recommendedName>
        <fullName evidence="4">Cytoplasmic membrane protein</fullName>
    </recommendedName>
</protein>
<accession>M6C0X0</accession>
<evidence type="ECO:0000313" key="2">
    <source>
        <dbReference type="EMBL" id="EMJ84376.1"/>
    </source>
</evidence>
<gene>
    <name evidence="2" type="ORF">LEP1GSC016_3310</name>
</gene>
<keyword evidence="1" id="KW-0812">Transmembrane</keyword>
<dbReference type="PATRIC" id="fig|1218567.3.peg.482"/>
<dbReference type="AlphaFoldDB" id="M6C0X0"/>
<proteinExistence type="predicted"/>
<name>M6C0X0_LEPBO</name>
<dbReference type="NCBIfam" id="NF047543">
    <property type="entry name" value="CytMemPImpL63"/>
    <property type="match status" value="1"/>
</dbReference>
<organism evidence="2 3">
    <name type="scientific">Leptospira borgpetersenii serovar Hardjo-bovis str. Sponselee</name>
    <dbReference type="NCBI Taxonomy" id="1303729"/>
    <lineage>
        <taxon>Bacteria</taxon>
        <taxon>Pseudomonadati</taxon>
        <taxon>Spirochaetota</taxon>
        <taxon>Spirochaetia</taxon>
        <taxon>Leptospirales</taxon>
        <taxon>Leptospiraceae</taxon>
        <taxon>Leptospira</taxon>
    </lineage>
</organism>
<keyword evidence="1" id="KW-1133">Transmembrane helix</keyword>
<sequence length="587" mass="67711">MFIPSESWVRILGLALVRSDNKARLYDARFFKESSVTRSDMFKRLKYYFTFLFLFFTVQTGIQAQLWTPPGRQYMHPTDPFTYDLGINKYQKDYYLYVAPTVNLNFGGDFGASLTVPLNFLIYDVDPKQENSRIGKLRSFDYNEKNDYLRLINNIWFGQFGKYTPGEITYSAYLGKLFDGYIGHGTIVNRYVNNQRLDVYNVGLQADMNSDYGGVQVFSNSVYTREVSSARVYIRPFAVGFKLFDIITGRSKFLTMLTIAQGNVADEAGRRKVYEEVGAEEKESYRALIENQKTQEKKEEMIPADKKPEKPQNLKELFNQDNFANRFAIGYTTAFDNKAPLELKFDSTGEFRVNESNNPLVKSTEKLTVTGFDLEYKLLAAKYIELTPYYDVNKIKQIENAKGTHYGAILRLGGKDIYVRVKPEYRNMTSTYIPMYFDSFYELERYQSNLQSHIPQTKLEVAKLADPDGPKIKGHFTTVLFNFYKFAVESNYENYSGPDNSRVFLGVYIPLGSMFLLNGYYIKKGFDKSKEAFKLDDRSQGALELAINLGIITVRLQNIRKWVYDTASGQYEAQDEQKVMFSGGLSF</sequence>
<reference evidence="2 3" key="1">
    <citation type="submission" date="2013-01" db="EMBL/GenBank/DDBJ databases">
        <authorList>
            <person name="Harkins D.M."/>
            <person name="Durkin A.S."/>
            <person name="Brinkac L.M."/>
            <person name="Haft D.H."/>
            <person name="Selengut J.D."/>
            <person name="Sanka R."/>
            <person name="DePew J."/>
            <person name="Purushe J."/>
            <person name="Galloway R.L."/>
            <person name="Vinetz J.M."/>
            <person name="Sutton G.G."/>
            <person name="Nierman W.C."/>
            <person name="Fouts D.E."/>
        </authorList>
    </citation>
    <scope>NUCLEOTIDE SEQUENCE [LARGE SCALE GENOMIC DNA]</scope>
    <source>
        <strain evidence="2 3">Sponselee CDC</strain>
    </source>
</reference>
<dbReference type="Proteomes" id="UP000011873">
    <property type="component" value="Unassembled WGS sequence"/>
</dbReference>
<evidence type="ECO:0000313" key="3">
    <source>
        <dbReference type="Proteomes" id="UP000011873"/>
    </source>
</evidence>